<evidence type="ECO:0000256" key="1">
    <source>
        <dbReference type="SAM" id="Phobius"/>
    </source>
</evidence>
<name>A0A0W8F6C8_9ZZZZ</name>
<evidence type="ECO:0000313" key="2">
    <source>
        <dbReference type="EMBL" id="KUG16448.1"/>
    </source>
</evidence>
<proteinExistence type="predicted"/>
<keyword evidence="1" id="KW-1133">Transmembrane helix</keyword>
<accession>A0A0W8F6C8</accession>
<dbReference type="EMBL" id="LNQE01001497">
    <property type="protein sequence ID" value="KUG16448.1"/>
    <property type="molecule type" value="Genomic_DNA"/>
</dbReference>
<comment type="caution">
    <text evidence="2">The sequence shown here is derived from an EMBL/GenBank/DDBJ whole genome shotgun (WGS) entry which is preliminary data.</text>
</comment>
<keyword evidence="1" id="KW-0812">Transmembrane</keyword>
<protein>
    <submittedName>
        <fullName evidence="2">Uncharacterized protein</fullName>
    </submittedName>
</protein>
<sequence length="38" mass="3944">MGLKRIVTGLEALLARSYSSAVGCMGTGLIGLYSLQVN</sequence>
<gene>
    <name evidence="2" type="ORF">ASZ90_013895</name>
</gene>
<feature type="transmembrane region" description="Helical" evidence="1">
    <location>
        <begin position="12"/>
        <end position="35"/>
    </location>
</feature>
<dbReference type="AlphaFoldDB" id="A0A0W8F6C8"/>
<keyword evidence="1" id="KW-0472">Membrane</keyword>
<organism evidence="2">
    <name type="scientific">hydrocarbon metagenome</name>
    <dbReference type="NCBI Taxonomy" id="938273"/>
    <lineage>
        <taxon>unclassified sequences</taxon>
        <taxon>metagenomes</taxon>
        <taxon>ecological metagenomes</taxon>
    </lineage>
</organism>
<reference evidence="2" key="1">
    <citation type="journal article" date="2015" name="Proc. Natl. Acad. Sci. U.S.A.">
        <title>Networks of energetic and metabolic interactions define dynamics in microbial communities.</title>
        <authorList>
            <person name="Embree M."/>
            <person name="Liu J.K."/>
            <person name="Al-Bassam M.M."/>
            <person name="Zengler K."/>
        </authorList>
    </citation>
    <scope>NUCLEOTIDE SEQUENCE</scope>
</reference>